<accession>A0A5B7DTE9</accession>
<keyword evidence="2" id="KW-1185">Reference proteome</keyword>
<protein>
    <submittedName>
        <fullName evidence="1">Uncharacterized protein</fullName>
    </submittedName>
</protein>
<name>A0A5B7DTE9_PORTR</name>
<dbReference type="Proteomes" id="UP000324222">
    <property type="component" value="Unassembled WGS sequence"/>
</dbReference>
<reference evidence="1 2" key="1">
    <citation type="submission" date="2019-05" db="EMBL/GenBank/DDBJ databases">
        <title>Another draft genome of Portunus trituberculatus and its Hox gene families provides insights of decapod evolution.</title>
        <authorList>
            <person name="Jeong J.-H."/>
            <person name="Song I."/>
            <person name="Kim S."/>
            <person name="Choi T."/>
            <person name="Kim D."/>
            <person name="Ryu S."/>
            <person name="Kim W."/>
        </authorList>
    </citation>
    <scope>NUCLEOTIDE SEQUENCE [LARGE SCALE GENOMIC DNA]</scope>
    <source>
        <tissue evidence="1">Muscle</tissue>
    </source>
</reference>
<gene>
    <name evidence="1" type="ORF">E2C01_017425</name>
</gene>
<evidence type="ECO:0000313" key="2">
    <source>
        <dbReference type="Proteomes" id="UP000324222"/>
    </source>
</evidence>
<dbReference type="EMBL" id="VSRR010001320">
    <property type="protein sequence ID" value="MPC24344.1"/>
    <property type="molecule type" value="Genomic_DNA"/>
</dbReference>
<evidence type="ECO:0000313" key="1">
    <source>
        <dbReference type="EMBL" id="MPC24344.1"/>
    </source>
</evidence>
<sequence length="142" mass="15666">MEQPETMLPNLFSSQQNKTILGTFDHGICNAISGSILKHVWLALSHALSERSKSADIHIHKALTFNLSREQKDLTLTNSNENTSPCSTEMSMVGAGSYHLPGTLRELSLTAKLLGLNFDLRNVGQRTAMSHHGHQPRPISCF</sequence>
<dbReference type="AlphaFoldDB" id="A0A5B7DTE9"/>
<organism evidence="1 2">
    <name type="scientific">Portunus trituberculatus</name>
    <name type="common">Swimming crab</name>
    <name type="synonym">Neptunus trituberculatus</name>
    <dbReference type="NCBI Taxonomy" id="210409"/>
    <lineage>
        <taxon>Eukaryota</taxon>
        <taxon>Metazoa</taxon>
        <taxon>Ecdysozoa</taxon>
        <taxon>Arthropoda</taxon>
        <taxon>Crustacea</taxon>
        <taxon>Multicrustacea</taxon>
        <taxon>Malacostraca</taxon>
        <taxon>Eumalacostraca</taxon>
        <taxon>Eucarida</taxon>
        <taxon>Decapoda</taxon>
        <taxon>Pleocyemata</taxon>
        <taxon>Brachyura</taxon>
        <taxon>Eubrachyura</taxon>
        <taxon>Portunoidea</taxon>
        <taxon>Portunidae</taxon>
        <taxon>Portuninae</taxon>
        <taxon>Portunus</taxon>
    </lineage>
</organism>
<comment type="caution">
    <text evidence="1">The sequence shown here is derived from an EMBL/GenBank/DDBJ whole genome shotgun (WGS) entry which is preliminary data.</text>
</comment>
<proteinExistence type="predicted"/>